<name>A0ABT8T0R9_9HYPH</name>
<proteinExistence type="predicted"/>
<feature type="compositionally biased region" description="Basic and acidic residues" evidence="1">
    <location>
        <begin position="1"/>
        <end position="18"/>
    </location>
</feature>
<dbReference type="RefSeq" id="WP_302078457.1">
    <property type="nucleotide sequence ID" value="NZ_JAUKWQ010000007.1"/>
</dbReference>
<reference evidence="3" key="2">
    <citation type="submission" date="2023-07" db="EMBL/GenBank/DDBJ databases">
        <authorList>
            <person name="Sun H."/>
        </authorList>
    </citation>
    <scope>NUCLEOTIDE SEQUENCE</scope>
    <source>
        <strain evidence="3">05753</strain>
    </source>
</reference>
<dbReference type="Proteomes" id="UP001169006">
    <property type="component" value="Unassembled WGS sequence"/>
</dbReference>
<keyword evidence="2" id="KW-0812">Transmembrane</keyword>
<evidence type="ECO:0000313" key="4">
    <source>
        <dbReference type="Proteomes" id="UP001169006"/>
    </source>
</evidence>
<protein>
    <submittedName>
        <fullName evidence="3">Uncharacterized protein</fullName>
    </submittedName>
</protein>
<reference evidence="3" key="1">
    <citation type="journal article" date="2015" name="Int. J. Syst. Evol. Microbiol.">
        <title>Rhizobium oryzicola sp. nov., potential plant-growth-promoting endophytic bacteria isolated from rice roots.</title>
        <authorList>
            <person name="Zhang X.X."/>
            <person name="Gao J.S."/>
            <person name="Cao Y.H."/>
            <person name="Sheirdil R.A."/>
            <person name="Wang X.C."/>
            <person name="Zhang L."/>
        </authorList>
    </citation>
    <scope>NUCLEOTIDE SEQUENCE</scope>
    <source>
        <strain evidence="3">05753</strain>
    </source>
</reference>
<gene>
    <name evidence="3" type="ORF">Q2T52_19270</name>
</gene>
<keyword evidence="2" id="KW-1133">Transmembrane helix</keyword>
<sequence>MLSSFFDHHAHSERRDMKAGPGNPGKSGMGKLIAAATAILLAGAIGVLVTDQDKGNTPQPSPHAIQQ</sequence>
<keyword evidence="2" id="KW-0472">Membrane</keyword>
<evidence type="ECO:0000313" key="3">
    <source>
        <dbReference type="EMBL" id="MDO1584231.1"/>
    </source>
</evidence>
<feature type="region of interest" description="Disordered" evidence="1">
    <location>
        <begin position="1"/>
        <end position="29"/>
    </location>
</feature>
<accession>A0ABT8T0R9</accession>
<dbReference type="EMBL" id="JAUKWQ010000007">
    <property type="protein sequence ID" value="MDO1584231.1"/>
    <property type="molecule type" value="Genomic_DNA"/>
</dbReference>
<organism evidence="3 4">
    <name type="scientific">Rhizobium oryzicola</name>
    <dbReference type="NCBI Taxonomy" id="1232668"/>
    <lineage>
        <taxon>Bacteria</taxon>
        <taxon>Pseudomonadati</taxon>
        <taxon>Pseudomonadota</taxon>
        <taxon>Alphaproteobacteria</taxon>
        <taxon>Hyphomicrobiales</taxon>
        <taxon>Rhizobiaceae</taxon>
        <taxon>Rhizobium/Agrobacterium group</taxon>
        <taxon>Rhizobium</taxon>
    </lineage>
</organism>
<evidence type="ECO:0000256" key="2">
    <source>
        <dbReference type="SAM" id="Phobius"/>
    </source>
</evidence>
<comment type="caution">
    <text evidence="3">The sequence shown here is derived from an EMBL/GenBank/DDBJ whole genome shotgun (WGS) entry which is preliminary data.</text>
</comment>
<evidence type="ECO:0000256" key="1">
    <source>
        <dbReference type="SAM" id="MobiDB-lite"/>
    </source>
</evidence>
<keyword evidence="4" id="KW-1185">Reference proteome</keyword>
<feature type="transmembrane region" description="Helical" evidence="2">
    <location>
        <begin position="32"/>
        <end position="50"/>
    </location>
</feature>